<keyword evidence="4" id="KW-1185">Reference proteome</keyword>
<name>A0ABU4VPF0_9ACTN</name>
<dbReference type="Pfam" id="PF00437">
    <property type="entry name" value="T2SSE"/>
    <property type="match status" value="1"/>
</dbReference>
<dbReference type="InterPro" id="IPR001482">
    <property type="entry name" value="T2SS/T4SS_dom"/>
</dbReference>
<feature type="domain" description="Bacterial type II secretion system protein E" evidence="2">
    <location>
        <begin position="64"/>
        <end position="342"/>
    </location>
</feature>
<dbReference type="EMBL" id="JAXAVX010000008">
    <property type="protein sequence ID" value="MDX8152733.1"/>
    <property type="molecule type" value="Genomic_DNA"/>
</dbReference>
<gene>
    <name evidence="3" type="ORF">SK069_14090</name>
</gene>
<dbReference type="PANTHER" id="PTHR30486:SF15">
    <property type="entry name" value="TYPE II_IV SECRETION SYSTEM ATPASE"/>
    <property type="match status" value="1"/>
</dbReference>
<comment type="similarity">
    <text evidence="1">Belongs to the GSP E family.</text>
</comment>
<proteinExistence type="inferred from homology"/>
<dbReference type="SUPFAM" id="SSF52540">
    <property type="entry name" value="P-loop containing nucleoside triphosphate hydrolases"/>
    <property type="match status" value="1"/>
</dbReference>
<accession>A0ABU4VPF0</accession>
<dbReference type="InterPro" id="IPR027417">
    <property type="entry name" value="P-loop_NTPase"/>
</dbReference>
<sequence>MSLHGQIAAELHRELVDLASRPAEEGTLAAPEHVLEQVLAREAPLLPPEDRAEVRRLLVERTVGLGPLESLLDDPDVDEIMVLGTRPVWVERRGRIEATSVRFADGDELLHAIERMLAGAGRRVDRSEPLCDARLPDGSRLHVALPPVSVDGPSVTIRRFRDRSWTAEELVARGTWTPTLGAAIAGAVRDRRSILVSGGTGAGKTTTLAAIAGLLDPGERIVTVEDTAELRLTLPHVVRLEARTARGDGQGAIAIRDLVRNALRMRPDRIVVGEVRGGEALDMVLAMTTGHDGSLSTIHARSPESALRRLETLCLMADSGLPHAAVRRLVGDAIGLVLQQARLADGSRRVIAAQRVVAAGQGWRTVPVDVGEPA</sequence>
<evidence type="ECO:0000256" key="1">
    <source>
        <dbReference type="ARBA" id="ARBA00006611"/>
    </source>
</evidence>
<dbReference type="Proteomes" id="UP001277761">
    <property type="component" value="Unassembled WGS sequence"/>
</dbReference>
<dbReference type="InterPro" id="IPR050921">
    <property type="entry name" value="T4SS_GSP_E_ATPase"/>
</dbReference>
<dbReference type="CDD" id="cd01130">
    <property type="entry name" value="VirB11-like_ATPase"/>
    <property type="match status" value="1"/>
</dbReference>
<reference evidence="3 4" key="1">
    <citation type="submission" date="2023-11" db="EMBL/GenBank/DDBJ databases">
        <authorList>
            <person name="Xu M."/>
            <person name="Jiang T."/>
        </authorList>
    </citation>
    <scope>NUCLEOTIDE SEQUENCE [LARGE SCALE GENOMIC DNA]</scope>
    <source>
        <strain evidence="3 4">SD</strain>
    </source>
</reference>
<evidence type="ECO:0000259" key="2">
    <source>
        <dbReference type="Pfam" id="PF00437"/>
    </source>
</evidence>
<organism evidence="3 4">
    <name type="scientific">Patulibacter brassicae</name>
    <dbReference type="NCBI Taxonomy" id="1705717"/>
    <lineage>
        <taxon>Bacteria</taxon>
        <taxon>Bacillati</taxon>
        <taxon>Actinomycetota</taxon>
        <taxon>Thermoleophilia</taxon>
        <taxon>Solirubrobacterales</taxon>
        <taxon>Patulibacteraceae</taxon>
        <taxon>Patulibacter</taxon>
    </lineage>
</organism>
<comment type="caution">
    <text evidence="3">The sequence shown here is derived from an EMBL/GenBank/DDBJ whole genome shotgun (WGS) entry which is preliminary data.</text>
</comment>
<dbReference type="PANTHER" id="PTHR30486">
    <property type="entry name" value="TWITCHING MOTILITY PROTEIN PILT"/>
    <property type="match status" value="1"/>
</dbReference>
<dbReference type="Gene3D" id="3.30.450.380">
    <property type="match status" value="1"/>
</dbReference>
<evidence type="ECO:0000313" key="4">
    <source>
        <dbReference type="Proteomes" id="UP001277761"/>
    </source>
</evidence>
<dbReference type="Gene3D" id="3.40.50.300">
    <property type="entry name" value="P-loop containing nucleotide triphosphate hydrolases"/>
    <property type="match status" value="1"/>
</dbReference>
<dbReference type="RefSeq" id="WP_319954889.1">
    <property type="nucleotide sequence ID" value="NZ_JAXAVX010000008.1"/>
</dbReference>
<evidence type="ECO:0000313" key="3">
    <source>
        <dbReference type="EMBL" id="MDX8152733.1"/>
    </source>
</evidence>
<protein>
    <submittedName>
        <fullName evidence="3">ATPase, T2SS/T4P/T4SS family</fullName>
    </submittedName>
</protein>